<proteinExistence type="inferred from homology"/>
<feature type="binding site" evidence="5">
    <location>
        <begin position="120"/>
        <end position="133"/>
    </location>
    <ligand>
        <name>acetyl-CoA</name>
        <dbReference type="ChEBI" id="CHEBI:57288"/>
    </ligand>
</feature>
<feature type="binding site" evidence="5">
    <location>
        <begin position="156"/>
        <end position="165"/>
    </location>
    <ligand>
        <name>acetyl-CoA</name>
        <dbReference type="ChEBI" id="CHEBI:57288"/>
    </ligand>
</feature>
<dbReference type="VEuPathDB" id="VectorBase:ASIS011606"/>
<feature type="region of interest" description="Disordered" evidence="6">
    <location>
        <begin position="204"/>
        <end position="241"/>
    </location>
</feature>
<dbReference type="Pfam" id="PF05301">
    <property type="entry name" value="Acetyltransf_16"/>
    <property type="match status" value="1"/>
</dbReference>
<dbReference type="PANTHER" id="PTHR12327">
    <property type="entry name" value="ALPHA-TUBULIN N-ACETYLTRANSFERASE 1"/>
    <property type="match status" value="1"/>
</dbReference>
<dbReference type="FunFam" id="3.40.630.30:FF:000060">
    <property type="entry name" value="Alpha-tubulin N-acetyltransferase 1"/>
    <property type="match status" value="1"/>
</dbReference>
<dbReference type="VEuPathDB" id="VectorBase:ASIS006858"/>
<dbReference type="EMBL" id="ATLV01011195">
    <property type="status" value="NOT_ANNOTATED_CDS"/>
    <property type="molecule type" value="Genomic_DNA"/>
</dbReference>
<gene>
    <name evidence="8" type="ORF">ZHAS_00002905</name>
</gene>
<keyword evidence="2 5" id="KW-0012">Acyltransferase</keyword>
<dbReference type="AlphaFoldDB" id="A0A084VDA3"/>
<dbReference type="GO" id="GO:0005874">
    <property type="term" value="C:microtubule"/>
    <property type="evidence" value="ECO:0007669"/>
    <property type="project" value="InterPro"/>
</dbReference>
<protein>
    <recommendedName>
        <fullName evidence="4 5">Alpha-tubulin N-acetyltransferase</fullName>
        <shortName evidence="5">Alpha-TAT</shortName>
        <shortName evidence="5">TAT</shortName>
        <ecNumber evidence="4 5">2.3.1.108</ecNumber>
    </recommendedName>
    <alternativeName>
        <fullName evidence="5">Acetyltransferase mec-17 homolog</fullName>
    </alternativeName>
</protein>
<dbReference type="Proteomes" id="UP000030765">
    <property type="component" value="Unassembled WGS sequence"/>
</dbReference>
<feature type="compositionally biased region" description="Polar residues" evidence="6">
    <location>
        <begin position="264"/>
        <end position="275"/>
    </location>
</feature>
<dbReference type="InterPro" id="IPR007965">
    <property type="entry name" value="GNAT_ATAT"/>
</dbReference>
<accession>A0A084VDA3</accession>
<reference evidence="9" key="2">
    <citation type="submission" date="2020-05" db="UniProtKB">
        <authorList>
            <consortium name="EnsemblMetazoa"/>
        </authorList>
    </citation>
    <scope>IDENTIFICATION</scope>
</reference>
<dbReference type="EC" id="2.3.1.108" evidence="4 5"/>
<organism evidence="8">
    <name type="scientific">Anopheles sinensis</name>
    <name type="common">Mosquito</name>
    <dbReference type="NCBI Taxonomy" id="74873"/>
    <lineage>
        <taxon>Eukaryota</taxon>
        <taxon>Metazoa</taxon>
        <taxon>Ecdysozoa</taxon>
        <taxon>Arthropoda</taxon>
        <taxon>Hexapoda</taxon>
        <taxon>Insecta</taxon>
        <taxon>Pterygota</taxon>
        <taxon>Neoptera</taxon>
        <taxon>Endopterygota</taxon>
        <taxon>Diptera</taxon>
        <taxon>Nematocera</taxon>
        <taxon>Culicoidea</taxon>
        <taxon>Culicidae</taxon>
        <taxon>Anophelinae</taxon>
        <taxon>Anopheles</taxon>
    </lineage>
</organism>
<evidence type="ECO:0000313" key="9">
    <source>
        <dbReference type="EnsemblMetazoa" id="ASIC002905-PA"/>
    </source>
</evidence>
<dbReference type="InterPro" id="IPR016181">
    <property type="entry name" value="Acyl_CoA_acyltransferase"/>
</dbReference>
<feature type="domain" description="N-acetyltransferase" evidence="7">
    <location>
        <begin position="1"/>
        <end position="186"/>
    </location>
</feature>
<evidence type="ECO:0000313" key="10">
    <source>
        <dbReference type="Proteomes" id="UP000030765"/>
    </source>
</evidence>
<dbReference type="EMBL" id="KE524650">
    <property type="protein sequence ID" value="KFB35947.1"/>
    <property type="molecule type" value="Genomic_DNA"/>
</dbReference>
<sequence length="542" mass="59379">MEFRFNMHPLFRSRIVRINNSLLPTSFTAQSRRVALDATAQISEIINFIGTMSAQAQGLSVPVTTAQKLRNSDHHIYLMFEPNDKNGLVVGILKVGRKSLYVFDPSGETVNVTAPCVLDFYVHESRQRGGLGRELFEHMLREENTRPEELAIDRPSEKLLGFLQKHYGLSKKIPQMNNFVVYEGFFASNAQNSSDIDGRRMHITASPNTNLFGPTFTTTNAEERRRSTSQTRSPVAPMPVIAQPPVGRYAAKRPTCSMAQIIHNSPTTVSTEPNSTATNTNANGHANGNGHEADHDHHHHHHHQSQQQQQYETDSIDGGDAGHYPFHHPTGHNPDEAEPLADKMQRMELHSARGGSAGGGGGVEDHAPPLEVKFADQPETLSYEDIPEPGPDPDPYDFHPHHLELEQPHEDGAGGNREHSLSPQSVSQQATPEHPSAAGIGGMVIGSGGGRKPVRYSKQHTGLKNISFGVGAAVMPSGKMEFEQEQNEGFGSVKINRPIGNAAGGGRHTDDNESVYSRDSSGGSGQHGGSHFDLKFYHNKLW</sequence>
<dbReference type="OMA" id="YENNHAT"/>
<dbReference type="InterPro" id="IPR038746">
    <property type="entry name" value="Atat"/>
</dbReference>
<dbReference type="OrthoDB" id="447510at2759"/>
<dbReference type="HAMAP" id="MF_03130">
    <property type="entry name" value="mec17"/>
    <property type="match status" value="1"/>
</dbReference>
<dbReference type="GO" id="GO:0070507">
    <property type="term" value="P:regulation of microtubule cytoskeleton organization"/>
    <property type="evidence" value="ECO:0007669"/>
    <property type="project" value="UniProtKB-UniRule"/>
</dbReference>
<comment type="similarity">
    <text evidence="5">Belongs to the acetyltransferase ATAT1 family.</text>
</comment>
<dbReference type="VEuPathDB" id="VectorBase:ASIC002905"/>
<feature type="compositionally biased region" description="Polar residues" evidence="6">
    <location>
        <begin position="421"/>
        <end position="431"/>
    </location>
</feature>
<keyword evidence="1 5" id="KW-0808">Transferase</keyword>
<feature type="compositionally biased region" description="Polar residues" evidence="6">
    <location>
        <begin position="205"/>
        <end position="220"/>
    </location>
</feature>
<dbReference type="EnsemblMetazoa" id="ASIC002905-RA">
    <property type="protein sequence ID" value="ASIC002905-PA"/>
    <property type="gene ID" value="ASIC002905"/>
</dbReference>
<evidence type="ECO:0000256" key="5">
    <source>
        <dbReference type="HAMAP-Rule" id="MF_03130"/>
    </source>
</evidence>
<evidence type="ECO:0000313" key="8">
    <source>
        <dbReference type="EMBL" id="KFB35947.1"/>
    </source>
</evidence>
<evidence type="ECO:0000256" key="4">
    <source>
        <dbReference type="ARBA" id="ARBA00066570"/>
    </source>
</evidence>
<dbReference type="CDD" id="cd04301">
    <property type="entry name" value="NAT_SF"/>
    <property type="match status" value="1"/>
</dbReference>
<keyword evidence="10" id="KW-1185">Reference proteome</keyword>
<evidence type="ECO:0000256" key="6">
    <source>
        <dbReference type="SAM" id="MobiDB-lite"/>
    </source>
</evidence>
<feature type="region of interest" description="Disordered" evidence="6">
    <location>
        <begin position="499"/>
        <end position="530"/>
    </location>
</feature>
<dbReference type="PROSITE" id="PS51730">
    <property type="entry name" value="GNAT_ATAT"/>
    <property type="match status" value="1"/>
</dbReference>
<evidence type="ECO:0000256" key="2">
    <source>
        <dbReference type="ARBA" id="ARBA00023315"/>
    </source>
</evidence>
<comment type="catalytic activity">
    <reaction evidence="3 5">
        <text>L-lysyl-[alpha-tubulin] + acetyl-CoA = N(6)-acetyl-L-lysyl-[alpha-tubulin] + CoA + H(+)</text>
        <dbReference type="Rhea" id="RHEA:15277"/>
        <dbReference type="Rhea" id="RHEA-COMP:11278"/>
        <dbReference type="Rhea" id="RHEA-COMP:11279"/>
        <dbReference type="ChEBI" id="CHEBI:15378"/>
        <dbReference type="ChEBI" id="CHEBI:29969"/>
        <dbReference type="ChEBI" id="CHEBI:57287"/>
        <dbReference type="ChEBI" id="CHEBI:57288"/>
        <dbReference type="ChEBI" id="CHEBI:61930"/>
        <dbReference type="EC" id="2.3.1.108"/>
    </reaction>
</comment>
<name>A0A084VDA3_ANOSI</name>
<dbReference type="SUPFAM" id="SSF55729">
    <property type="entry name" value="Acyl-CoA N-acyltransferases (Nat)"/>
    <property type="match status" value="1"/>
</dbReference>
<feature type="region of interest" description="Disordered" evidence="6">
    <location>
        <begin position="381"/>
        <end position="456"/>
    </location>
</feature>
<feature type="compositionally biased region" description="Gly residues" evidence="6">
    <location>
        <begin position="439"/>
        <end position="451"/>
    </location>
</feature>
<dbReference type="GO" id="GO:0019799">
    <property type="term" value="F:tubulin N-acetyltransferase activity"/>
    <property type="evidence" value="ECO:0007669"/>
    <property type="project" value="UniProtKB-UniRule"/>
</dbReference>
<dbReference type="Gene3D" id="3.40.630.30">
    <property type="match status" value="1"/>
</dbReference>
<feature type="compositionally biased region" description="Basic and acidic residues" evidence="6">
    <location>
        <begin position="396"/>
        <end position="420"/>
    </location>
</feature>
<evidence type="ECO:0000256" key="3">
    <source>
        <dbReference type="ARBA" id="ARBA00051998"/>
    </source>
</evidence>
<evidence type="ECO:0000256" key="1">
    <source>
        <dbReference type="ARBA" id="ARBA00022679"/>
    </source>
</evidence>
<feature type="region of interest" description="Disordered" evidence="6">
    <location>
        <begin position="264"/>
        <end position="338"/>
    </location>
</feature>
<reference evidence="8 10" key="1">
    <citation type="journal article" date="2014" name="BMC Genomics">
        <title>Genome sequence of Anopheles sinensis provides insight into genetics basis of mosquito competence for malaria parasites.</title>
        <authorList>
            <person name="Zhou D."/>
            <person name="Zhang D."/>
            <person name="Ding G."/>
            <person name="Shi L."/>
            <person name="Hou Q."/>
            <person name="Ye Y."/>
            <person name="Xu Y."/>
            <person name="Zhou H."/>
            <person name="Xiong C."/>
            <person name="Li S."/>
            <person name="Yu J."/>
            <person name="Hong S."/>
            <person name="Yu X."/>
            <person name="Zou P."/>
            <person name="Chen C."/>
            <person name="Chang X."/>
            <person name="Wang W."/>
            <person name="Lv Y."/>
            <person name="Sun Y."/>
            <person name="Ma L."/>
            <person name="Shen B."/>
            <person name="Zhu C."/>
        </authorList>
    </citation>
    <scope>NUCLEOTIDE SEQUENCE [LARGE SCALE GENOMIC DNA]</scope>
</reference>
<dbReference type="GO" id="GO:0048666">
    <property type="term" value="P:neuron development"/>
    <property type="evidence" value="ECO:0007669"/>
    <property type="project" value="UniProtKB-UniRule"/>
</dbReference>
<dbReference type="PANTHER" id="PTHR12327:SF0">
    <property type="entry name" value="ALPHA-TUBULIN N-ACETYLTRANSFERASE 1"/>
    <property type="match status" value="1"/>
</dbReference>
<feature type="compositionally biased region" description="Low complexity" evidence="6">
    <location>
        <begin position="276"/>
        <end position="290"/>
    </location>
</feature>
<comment type="function">
    <text evidence="5">Specifically acetylates 'Lys-40' in alpha-tubulin on the lumenal side of microtubules. Promotes microtubule destabilization and accelerates microtubule dynamics; this activity may be independent of acetylation activity. Acetylates alpha-tubulin with a slow enzymatic rate, due to a catalytic site that is not optimized for acetyl transfer. Enters the microtubule through each end and diffuses quickly throughout the lumen of microtubules. Acetylates only long/old microtubules because of its slow acetylation rate since it does not have time to act on dynamically unstable microtubules before the enzyme is released.</text>
</comment>
<feature type="site" description="Crucial for catalytic activity" evidence="5">
    <location>
        <position position="57"/>
    </location>
</feature>
<evidence type="ECO:0000259" key="7">
    <source>
        <dbReference type="PROSITE" id="PS51730"/>
    </source>
</evidence>